<dbReference type="RefSeq" id="WP_321551580.1">
    <property type="nucleotide sequence ID" value="NZ_JAXIVS010000024.1"/>
</dbReference>
<dbReference type="InterPro" id="IPR039420">
    <property type="entry name" value="WalR-like"/>
</dbReference>
<dbReference type="InterPro" id="IPR001789">
    <property type="entry name" value="Sig_transdc_resp-reg_receiver"/>
</dbReference>
<name>A0ABU5HHC4_9BACT</name>
<evidence type="ECO:0000256" key="1">
    <source>
        <dbReference type="ARBA" id="ARBA00022553"/>
    </source>
</evidence>
<dbReference type="Proteomes" id="UP001291309">
    <property type="component" value="Unassembled WGS sequence"/>
</dbReference>
<dbReference type="PROSITE" id="PS50110">
    <property type="entry name" value="RESPONSE_REGULATORY"/>
    <property type="match status" value="1"/>
</dbReference>
<gene>
    <name evidence="8" type="ORF">SYV04_41150</name>
</gene>
<accession>A0ABU5HHC4</accession>
<evidence type="ECO:0000256" key="2">
    <source>
        <dbReference type="ARBA" id="ARBA00023012"/>
    </source>
</evidence>
<protein>
    <submittedName>
        <fullName evidence="8">Response regulator</fullName>
    </submittedName>
</protein>
<keyword evidence="9" id="KW-1185">Reference proteome</keyword>
<evidence type="ECO:0000259" key="7">
    <source>
        <dbReference type="PROSITE" id="PS50110"/>
    </source>
</evidence>
<keyword evidence="5" id="KW-0804">Transcription</keyword>
<proteinExistence type="predicted"/>
<dbReference type="PANTHER" id="PTHR48111:SF1">
    <property type="entry name" value="TWO-COMPONENT RESPONSE REGULATOR ORR33"/>
    <property type="match status" value="1"/>
</dbReference>
<evidence type="ECO:0000256" key="6">
    <source>
        <dbReference type="PROSITE-ProRule" id="PRU00169"/>
    </source>
</evidence>
<organism evidence="8 9">
    <name type="scientific">Hyalangium rubrum</name>
    <dbReference type="NCBI Taxonomy" id="3103134"/>
    <lineage>
        <taxon>Bacteria</taxon>
        <taxon>Pseudomonadati</taxon>
        <taxon>Myxococcota</taxon>
        <taxon>Myxococcia</taxon>
        <taxon>Myxococcales</taxon>
        <taxon>Cystobacterineae</taxon>
        <taxon>Archangiaceae</taxon>
        <taxon>Hyalangium</taxon>
    </lineage>
</organism>
<evidence type="ECO:0000256" key="3">
    <source>
        <dbReference type="ARBA" id="ARBA00023015"/>
    </source>
</evidence>
<sequence>MKVLLVEDDPSLREGMGEVIADFVDVRTVASVDAALAALREERFELVLADLRIGGAATGGKTILEAARRRLQPVAIVSAAAEEEIRKALHPFTADALLGKPFQLEEMTALVERFLALRKDADRLSKEQPPESAWTEAAPGVYLARQSSETWVRFQPGTQSAWPFPLEGTASLLLEGDLEVGGEPQTAPRYFFLSTGHPPTARSEKGCLVLSLPLRG</sequence>
<feature type="modified residue" description="4-aspartylphosphate" evidence="6">
    <location>
        <position position="50"/>
    </location>
</feature>
<dbReference type="Gene3D" id="3.40.50.2300">
    <property type="match status" value="1"/>
</dbReference>
<evidence type="ECO:0000256" key="4">
    <source>
        <dbReference type="ARBA" id="ARBA00023125"/>
    </source>
</evidence>
<feature type="domain" description="Response regulatory" evidence="7">
    <location>
        <begin position="2"/>
        <end position="115"/>
    </location>
</feature>
<keyword evidence="1 6" id="KW-0597">Phosphoprotein</keyword>
<dbReference type="InterPro" id="IPR011006">
    <property type="entry name" value="CheY-like_superfamily"/>
</dbReference>
<dbReference type="Pfam" id="PF00072">
    <property type="entry name" value="Response_reg"/>
    <property type="match status" value="1"/>
</dbReference>
<dbReference type="SMART" id="SM00448">
    <property type="entry name" value="REC"/>
    <property type="match status" value="1"/>
</dbReference>
<evidence type="ECO:0000313" key="8">
    <source>
        <dbReference type="EMBL" id="MDY7232866.1"/>
    </source>
</evidence>
<keyword evidence="3" id="KW-0805">Transcription regulation</keyword>
<comment type="caution">
    <text evidence="8">The sequence shown here is derived from an EMBL/GenBank/DDBJ whole genome shotgun (WGS) entry which is preliminary data.</text>
</comment>
<keyword evidence="4" id="KW-0238">DNA-binding</keyword>
<dbReference type="CDD" id="cd00156">
    <property type="entry name" value="REC"/>
    <property type="match status" value="1"/>
</dbReference>
<evidence type="ECO:0000313" key="9">
    <source>
        <dbReference type="Proteomes" id="UP001291309"/>
    </source>
</evidence>
<reference evidence="8 9" key="1">
    <citation type="submission" date="2023-12" db="EMBL/GenBank/DDBJ databases">
        <title>the genome sequence of Hyalangium sp. s54d21.</title>
        <authorList>
            <person name="Zhang X."/>
        </authorList>
    </citation>
    <scope>NUCLEOTIDE SEQUENCE [LARGE SCALE GENOMIC DNA]</scope>
    <source>
        <strain evidence="9">s54d21</strain>
    </source>
</reference>
<dbReference type="EMBL" id="JAXIVS010000024">
    <property type="protein sequence ID" value="MDY7232866.1"/>
    <property type="molecule type" value="Genomic_DNA"/>
</dbReference>
<evidence type="ECO:0000256" key="5">
    <source>
        <dbReference type="ARBA" id="ARBA00023163"/>
    </source>
</evidence>
<dbReference type="SUPFAM" id="SSF52172">
    <property type="entry name" value="CheY-like"/>
    <property type="match status" value="1"/>
</dbReference>
<dbReference type="PANTHER" id="PTHR48111">
    <property type="entry name" value="REGULATOR OF RPOS"/>
    <property type="match status" value="1"/>
</dbReference>
<keyword evidence="2" id="KW-0902">Two-component regulatory system</keyword>